<dbReference type="EMBL" id="JAAQYX010000004">
    <property type="protein sequence ID" value="NNB48650.1"/>
    <property type="molecule type" value="Genomic_DNA"/>
</dbReference>
<comment type="caution">
    <text evidence="1">The sequence shown here is derived from an EMBL/GenBank/DDBJ whole genome shotgun (WGS) entry which is preliminary data.</text>
</comment>
<proteinExistence type="predicted"/>
<gene>
    <name evidence="1" type="ORF">HBN89_05015</name>
</gene>
<sequence length="184" mass="20420">MANDTQQSFIATLQVPNHNLNLLGALFGPPVMVTDLLGSGGVFSGKPQLRDDSATMGLQPHATGGVKAALKLYFRHTAKGYEIHIKHPGQYDRHRLGKNHMDILHARSPTLKHPLTFTLLDQDNRIVTGSNLNEAHTLITLKTHNHKFIGIRRTKSSPHQYLGETTEHHKAVFLLSIIARSVAY</sequence>
<dbReference type="Proteomes" id="UP000564604">
    <property type="component" value="Unassembled WGS sequence"/>
</dbReference>
<dbReference type="RefSeq" id="WP_086795840.1">
    <property type="nucleotide sequence ID" value="NZ_CP021132.1"/>
</dbReference>
<protein>
    <submittedName>
        <fullName evidence="1">Uncharacterized protein</fullName>
    </submittedName>
</protein>
<evidence type="ECO:0000313" key="1">
    <source>
        <dbReference type="EMBL" id="NNB48650.1"/>
    </source>
</evidence>
<reference evidence="1 2" key="1">
    <citation type="journal article" date="2020" name="Front. Microbiol.">
        <title>Genetic Organization of the aprX-lipA2 Operon Affects the Proteolytic Potential of Pseudomonas Species in Milk.</title>
        <authorList>
            <person name="Maier C."/>
            <person name="Huptas C."/>
            <person name="von Neubeck M."/>
            <person name="Scherer S."/>
            <person name="Wenning M."/>
            <person name="Lucking G."/>
        </authorList>
    </citation>
    <scope>NUCLEOTIDE SEQUENCE [LARGE SCALE GENOMIC DNA]</scope>
    <source>
        <strain evidence="1 2">WS 5094</strain>
    </source>
</reference>
<dbReference type="AlphaFoldDB" id="A0A9Q5FMU8"/>
<organism evidence="1 2">
    <name type="scientific">Pseudomonas fragi</name>
    <dbReference type="NCBI Taxonomy" id="296"/>
    <lineage>
        <taxon>Bacteria</taxon>
        <taxon>Pseudomonadati</taxon>
        <taxon>Pseudomonadota</taxon>
        <taxon>Gammaproteobacteria</taxon>
        <taxon>Pseudomonadales</taxon>
        <taxon>Pseudomonadaceae</taxon>
        <taxon>Pseudomonas</taxon>
    </lineage>
</organism>
<name>A0A9Q5FMU8_PSEFR</name>
<evidence type="ECO:0000313" key="2">
    <source>
        <dbReference type="Proteomes" id="UP000564604"/>
    </source>
</evidence>
<accession>A0A9Q5FMU8</accession>